<dbReference type="eggNOG" id="ENOG502SJ45">
    <property type="taxonomic scope" value="Eukaryota"/>
</dbReference>
<feature type="non-terminal residue" evidence="1">
    <location>
        <position position="1"/>
    </location>
</feature>
<dbReference type="STRING" id="747525.W4KGS0"/>
<gene>
    <name evidence="1" type="ORF">HETIRDRAFT_25488</name>
</gene>
<dbReference type="Proteomes" id="UP000030671">
    <property type="component" value="Unassembled WGS sequence"/>
</dbReference>
<dbReference type="AlphaFoldDB" id="W4KGS0"/>
<protein>
    <submittedName>
        <fullName evidence="1">Uncharacterized protein</fullName>
    </submittedName>
</protein>
<organism evidence="1 2">
    <name type="scientific">Heterobasidion irregulare (strain TC 32-1)</name>
    <dbReference type="NCBI Taxonomy" id="747525"/>
    <lineage>
        <taxon>Eukaryota</taxon>
        <taxon>Fungi</taxon>
        <taxon>Dikarya</taxon>
        <taxon>Basidiomycota</taxon>
        <taxon>Agaricomycotina</taxon>
        <taxon>Agaricomycetes</taxon>
        <taxon>Russulales</taxon>
        <taxon>Bondarzewiaceae</taxon>
        <taxon>Heterobasidion</taxon>
        <taxon>Heterobasidion annosum species complex</taxon>
    </lineage>
</organism>
<dbReference type="RefSeq" id="XP_009541723.1">
    <property type="nucleotide sequence ID" value="XM_009543428.1"/>
</dbReference>
<dbReference type="InParanoid" id="W4KGS0"/>
<dbReference type="OrthoDB" id="2506088at2759"/>
<accession>W4KGS0</accession>
<feature type="non-terminal residue" evidence="1">
    <location>
        <position position="266"/>
    </location>
</feature>
<sequence>DNPMQAELSSGAGLNSNFFCRTCHVGGSQEHKRSDVGFGSIFEVSGAVRDSGVKDGVAQPIIDHIVKLGQQLRKSSSPEQIAHSPEEVQAILTEELRVDIHKDTPTEILHTILLGIVKYFWGQTVFFLEKAKQFHIFQIHLNSIASDGLNIPAIPADYICQYKGALIGKHFKTLSQIMAFTIYDLVPQNVLDAWLLISHLTVMLWHTEIDDMNVYLAKLQQCIDDILDVTALCSPSILISKPKFHFLVHLPFYIRRFGPAILYSTE</sequence>
<dbReference type="GeneID" id="20669247"/>
<dbReference type="HOGENOM" id="CLU_004591_0_2_1"/>
<evidence type="ECO:0000313" key="2">
    <source>
        <dbReference type="Proteomes" id="UP000030671"/>
    </source>
</evidence>
<keyword evidence="2" id="KW-1185">Reference proteome</keyword>
<dbReference type="KEGG" id="hir:HETIRDRAFT_25488"/>
<evidence type="ECO:0000313" key="1">
    <source>
        <dbReference type="EMBL" id="ETW85042.1"/>
    </source>
</evidence>
<dbReference type="PANTHER" id="PTHR31912">
    <property type="entry name" value="IP13529P"/>
    <property type="match status" value="1"/>
</dbReference>
<name>W4KGS0_HETIT</name>
<reference evidence="1 2" key="1">
    <citation type="journal article" date="2012" name="New Phytol.">
        <title>Insight into trade-off between wood decay and parasitism from the genome of a fungal forest pathogen.</title>
        <authorList>
            <person name="Olson A."/>
            <person name="Aerts A."/>
            <person name="Asiegbu F."/>
            <person name="Belbahri L."/>
            <person name="Bouzid O."/>
            <person name="Broberg A."/>
            <person name="Canback B."/>
            <person name="Coutinho P.M."/>
            <person name="Cullen D."/>
            <person name="Dalman K."/>
            <person name="Deflorio G."/>
            <person name="van Diepen L.T."/>
            <person name="Dunand C."/>
            <person name="Duplessis S."/>
            <person name="Durling M."/>
            <person name="Gonthier P."/>
            <person name="Grimwood J."/>
            <person name="Fossdal C.G."/>
            <person name="Hansson D."/>
            <person name="Henrissat B."/>
            <person name="Hietala A."/>
            <person name="Himmelstrand K."/>
            <person name="Hoffmeister D."/>
            <person name="Hogberg N."/>
            <person name="James T.Y."/>
            <person name="Karlsson M."/>
            <person name="Kohler A."/>
            <person name="Kues U."/>
            <person name="Lee Y.H."/>
            <person name="Lin Y.C."/>
            <person name="Lind M."/>
            <person name="Lindquist E."/>
            <person name="Lombard V."/>
            <person name="Lucas S."/>
            <person name="Lunden K."/>
            <person name="Morin E."/>
            <person name="Murat C."/>
            <person name="Park J."/>
            <person name="Raffaello T."/>
            <person name="Rouze P."/>
            <person name="Salamov A."/>
            <person name="Schmutz J."/>
            <person name="Solheim H."/>
            <person name="Stahlberg J."/>
            <person name="Velez H."/>
            <person name="de Vries R.P."/>
            <person name="Wiebenga A."/>
            <person name="Woodward S."/>
            <person name="Yakovlev I."/>
            <person name="Garbelotto M."/>
            <person name="Martin F."/>
            <person name="Grigoriev I.V."/>
            <person name="Stenlid J."/>
        </authorList>
    </citation>
    <scope>NUCLEOTIDE SEQUENCE [LARGE SCALE GENOMIC DNA]</scope>
    <source>
        <strain evidence="1 2">TC 32-1</strain>
    </source>
</reference>
<dbReference type="PANTHER" id="PTHR31912:SF34">
    <property type="entry name" value="NOTOCHORD-RELATED PROTEIN"/>
    <property type="match status" value="1"/>
</dbReference>
<dbReference type="EMBL" id="KI925455">
    <property type="protein sequence ID" value="ETW85042.1"/>
    <property type="molecule type" value="Genomic_DNA"/>
</dbReference>
<proteinExistence type="predicted"/>